<dbReference type="EMBL" id="MU167360">
    <property type="protein sequence ID" value="KAG0142100.1"/>
    <property type="molecule type" value="Genomic_DNA"/>
</dbReference>
<evidence type="ECO:0000313" key="2">
    <source>
        <dbReference type="Proteomes" id="UP000886653"/>
    </source>
</evidence>
<keyword evidence="2" id="KW-1185">Reference proteome</keyword>
<proteinExistence type="predicted"/>
<dbReference type="Proteomes" id="UP000886653">
    <property type="component" value="Unassembled WGS sequence"/>
</dbReference>
<evidence type="ECO:0000313" key="1">
    <source>
        <dbReference type="EMBL" id="KAG0142100.1"/>
    </source>
</evidence>
<reference evidence="1" key="1">
    <citation type="submission" date="2013-11" db="EMBL/GenBank/DDBJ databases">
        <title>Genome sequence of the fusiform rust pathogen reveals effectors for host alternation and coevolution with pine.</title>
        <authorList>
            <consortium name="DOE Joint Genome Institute"/>
            <person name="Smith K."/>
            <person name="Pendleton A."/>
            <person name="Kubisiak T."/>
            <person name="Anderson C."/>
            <person name="Salamov A."/>
            <person name="Aerts A."/>
            <person name="Riley R."/>
            <person name="Clum A."/>
            <person name="Lindquist E."/>
            <person name="Ence D."/>
            <person name="Campbell M."/>
            <person name="Kronenberg Z."/>
            <person name="Feau N."/>
            <person name="Dhillon B."/>
            <person name="Hamelin R."/>
            <person name="Burleigh J."/>
            <person name="Smith J."/>
            <person name="Yandell M."/>
            <person name="Nelson C."/>
            <person name="Grigoriev I."/>
            <person name="Davis J."/>
        </authorList>
    </citation>
    <scope>NUCLEOTIDE SEQUENCE</scope>
    <source>
        <strain evidence="1">G11</strain>
    </source>
</reference>
<accession>A0A9P6NE69</accession>
<dbReference type="AlphaFoldDB" id="A0A9P6NE69"/>
<gene>
    <name evidence="1" type="ORF">CROQUDRAFT_97955</name>
</gene>
<sequence length="181" mass="20911">MRMRAKEYDKNVPIYQKRRAPHTKNEFLIDSLPSLFSLLSLSESTSTSYCLDRTVCPLPKPLPKTPFKPTFPTPPTFAPDGTPTKYQYMPSLHFLYQLIMDSDHDWKSPKFQAALSTMVKNTGDRLTDDGSNYADWEYRVKRLIETVTGRDNYLDDKTMYARDPRGDRIVFSIIDLSVPTD</sequence>
<feature type="non-terminal residue" evidence="1">
    <location>
        <position position="181"/>
    </location>
</feature>
<name>A0A9P6NE69_9BASI</name>
<comment type="caution">
    <text evidence="1">The sequence shown here is derived from an EMBL/GenBank/DDBJ whole genome shotgun (WGS) entry which is preliminary data.</text>
</comment>
<protein>
    <submittedName>
        <fullName evidence="1">Uncharacterized protein</fullName>
    </submittedName>
</protein>
<organism evidence="1 2">
    <name type="scientific">Cronartium quercuum f. sp. fusiforme G11</name>
    <dbReference type="NCBI Taxonomy" id="708437"/>
    <lineage>
        <taxon>Eukaryota</taxon>
        <taxon>Fungi</taxon>
        <taxon>Dikarya</taxon>
        <taxon>Basidiomycota</taxon>
        <taxon>Pucciniomycotina</taxon>
        <taxon>Pucciniomycetes</taxon>
        <taxon>Pucciniales</taxon>
        <taxon>Coleosporiaceae</taxon>
        <taxon>Cronartium</taxon>
    </lineage>
</organism>